<feature type="region of interest" description="Disordered" evidence="1">
    <location>
        <begin position="143"/>
        <end position="164"/>
    </location>
</feature>
<dbReference type="AlphaFoldDB" id="A0ABC9XXG2"/>
<evidence type="ECO:0000313" key="2">
    <source>
        <dbReference type="EMBL" id="GAB0202086.1"/>
    </source>
</evidence>
<feature type="compositionally biased region" description="Pro residues" evidence="1">
    <location>
        <begin position="155"/>
        <end position="164"/>
    </location>
</feature>
<reference evidence="2 3" key="1">
    <citation type="submission" date="2024-06" db="EMBL/GenBank/DDBJ databases">
        <title>The draft genome of Grus japonensis, version 3.</title>
        <authorList>
            <person name="Nabeshima K."/>
            <person name="Suzuki S."/>
            <person name="Onuma M."/>
        </authorList>
    </citation>
    <scope>NUCLEOTIDE SEQUENCE [LARGE SCALE GENOMIC DNA]</scope>
    <source>
        <strain evidence="2 3">451A</strain>
    </source>
</reference>
<feature type="region of interest" description="Disordered" evidence="1">
    <location>
        <begin position="1"/>
        <end position="99"/>
    </location>
</feature>
<keyword evidence="3" id="KW-1185">Reference proteome</keyword>
<comment type="caution">
    <text evidence="2">The sequence shown here is derived from an EMBL/GenBank/DDBJ whole genome shotgun (WGS) entry which is preliminary data.</text>
</comment>
<evidence type="ECO:0000256" key="1">
    <source>
        <dbReference type="SAM" id="MobiDB-lite"/>
    </source>
</evidence>
<evidence type="ECO:0000313" key="3">
    <source>
        <dbReference type="Proteomes" id="UP001623348"/>
    </source>
</evidence>
<feature type="compositionally biased region" description="Polar residues" evidence="1">
    <location>
        <begin position="79"/>
        <end position="88"/>
    </location>
</feature>
<dbReference type="Proteomes" id="UP001623348">
    <property type="component" value="Unassembled WGS sequence"/>
</dbReference>
<accession>A0ABC9XXG2</accession>
<organism evidence="2 3">
    <name type="scientific">Grus japonensis</name>
    <name type="common">Japanese crane</name>
    <name type="synonym">Red-crowned crane</name>
    <dbReference type="NCBI Taxonomy" id="30415"/>
    <lineage>
        <taxon>Eukaryota</taxon>
        <taxon>Metazoa</taxon>
        <taxon>Chordata</taxon>
        <taxon>Craniata</taxon>
        <taxon>Vertebrata</taxon>
        <taxon>Euteleostomi</taxon>
        <taxon>Archelosauria</taxon>
        <taxon>Archosauria</taxon>
        <taxon>Dinosauria</taxon>
        <taxon>Saurischia</taxon>
        <taxon>Theropoda</taxon>
        <taxon>Coelurosauria</taxon>
        <taxon>Aves</taxon>
        <taxon>Neognathae</taxon>
        <taxon>Neoaves</taxon>
        <taxon>Gruiformes</taxon>
        <taxon>Gruidae</taxon>
        <taxon>Grus</taxon>
    </lineage>
</organism>
<name>A0ABC9XXG2_GRUJA</name>
<gene>
    <name evidence="2" type="ORF">GRJ2_002674200</name>
</gene>
<proteinExistence type="predicted"/>
<feature type="compositionally biased region" description="Polar residues" evidence="1">
    <location>
        <begin position="45"/>
        <end position="62"/>
    </location>
</feature>
<sequence length="164" mass="17734">MARPSLGGHRWPGTAANDGQDKPWRPSSPATTANDGQDEPWRPSSPATTANDGQDMTRQPFSLATMANHGQEEPRRPSSLATTANDGQDMTRRPFSPAVHGRRGSAAIFFHQPWPMPGRTWLGRHLYGVPIDPRVLGHLPGEDPESDAGGGWIQTPPPPALCSF</sequence>
<protein>
    <submittedName>
        <fullName evidence="2">Uncharacterized protein</fullName>
    </submittedName>
</protein>
<dbReference type="EMBL" id="BAAFJT010000036">
    <property type="protein sequence ID" value="GAB0202086.1"/>
    <property type="molecule type" value="Genomic_DNA"/>
</dbReference>